<protein>
    <submittedName>
        <fullName evidence="2">Uncharacterized protein</fullName>
    </submittedName>
</protein>
<dbReference type="KEGG" id="mng:MNEG_7540"/>
<dbReference type="STRING" id="145388.A0A0D2KYY9"/>
<accession>A0A0D2KYY9</accession>
<sequence>MARVHGFVATLVLLCSAAALAAPLRAVTVSAPPPSATTGRRMLAQDFFGRGRLNSFFANRWLARRGFNSGTTTATAAATATATAGTQFFVPSGNPTLSSLIRTDAFAAARAITGPGMDMDQAAWSLMSAAQAGATAAVGNVFAHTAGLDQGCFTEVFAKSAATAISEGAGMQAGFVSATAAAFAAASAQGSMSRFAMGVADAMAQARSTWGGEFGSEFANMVGSAMAKAVAAGNDGAVVEATATVFCSGTTAQAQAWSEAVAQSVRINPVTGCVIIQRVVARAQAMCANGVATATAQSFVTRRVLPGTCNIFGWTTSGSFPAQQQGGARAFARAICKFTF</sequence>
<dbReference type="RefSeq" id="XP_013899443.1">
    <property type="nucleotide sequence ID" value="XM_014043989.1"/>
</dbReference>
<reference evidence="2 3" key="1">
    <citation type="journal article" date="2013" name="BMC Genomics">
        <title>Reconstruction of the lipid metabolism for the microalga Monoraphidium neglectum from its genome sequence reveals characteristics suitable for biofuel production.</title>
        <authorList>
            <person name="Bogen C."/>
            <person name="Al-Dilaimi A."/>
            <person name="Albersmeier A."/>
            <person name="Wichmann J."/>
            <person name="Grundmann M."/>
            <person name="Rupp O."/>
            <person name="Lauersen K.J."/>
            <person name="Blifernez-Klassen O."/>
            <person name="Kalinowski J."/>
            <person name="Goesmann A."/>
            <person name="Mussgnug J.H."/>
            <person name="Kruse O."/>
        </authorList>
    </citation>
    <scope>NUCLEOTIDE SEQUENCE [LARGE SCALE GENOMIC DNA]</scope>
    <source>
        <strain evidence="2 3">SAG 48.87</strain>
    </source>
</reference>
<dbReference type="OrthoDB" id="559795at2759"/>
<dbReference type="EMBL" id="KK101561">
    <property type="protein sequence ID" value="KIZ00424.1"/>
    <property type="molecule type" value="Genomic_DNA"/>
</dbReference>
<feature type="chain" id="PRO_5002246541" evidence="1">
    <location>
        <begin position="22"/>
        <end position="340"/>
    </location>
</feature>
<evidence type="ECO:0000313" key="2">
    <source>
        <dbReference type="EMBL" id="KIZ00424.1"/>
    </source>
</evidence>
<evidence type="ECO:0000313" key="3">
    <source>
        <dbReference type="Proteomes" id="UP000054498"/>
    </source>
</evidence>
<gene>
    <name evidence="2" type="ORF">MNEG_7540</name>
</gene>
<dbReference type="GeneID" id="25740416"/>
<dbReference type="Proteomes" id="UP000054498">
    <property type="component" value="Unassembled WGS sequence"/>
</dbReference>
<organism evidence="2 3">
    <name type="scientific">Monoraphidium neglectum</name>
    <dbReference type="NCBI Taxonomy" id="145388"/>
    <lineage>
        <taxon>Eukaryota</taxon>
        <taxon>Viridiplantae</taxon>
        <taxon>Chlorophyta</taxon>
        <taxon>core chlorophytes</taxon>
        <taxon>Chlorophyceae</taxon>
        <taxon>CS clade</taxon>
        <taxon>Sphaeropleales</taxon>
        <taxon>Selenastraceae</taxon>
        <taxon>Monoraphidium</taxon>
    </lineage>
</organism>
<feature type="signal peptide" evidence="1">
    <location>
        <begin position="1"/>
        <end position="21"/>
    </location>
</feature>
<proteinExistence type="predicted"/>
<dbReference type="AlphaFoldDB" id="A0A0D2KYY9"/>
<keyword evidence="3" id="KW-1185">Reference proteome</keyword>
<keyword evidence="1" id="KW-0732">Signal</keyword>
<evidence type="ECO:0000256" key="1">
    <source>
        <dbReference type="SAM" id="SignalP"/>
    </source>
</evidence>
<name>A0A0D2KYY9_9CHLO</name>